<dbReference type="InterPro" id="IPR051537">
    <property type="entry name" value="DNA_Adenine_Mtase"/>
</dbReference>
<organism evidence="8 10">
    <name type="scientific">Agathobacter rectalis</name>
    <dbReference type="NCBI Taxonomy" id="39491"/>
    <lineage>
        <taxon>Bacteria</taxon>
        <taxon>Bacillati</taxon>
        <taxon>Bacillota</taxon>
        <taxon>Clostridia</taxon>
        <taxon>Lachnospirales</taxon>
        <taxon>Lachnospiraceae</taxon>
        <taxon>Agathobacter</taxon>
    </lineage>
</organism>
<evidence type="ECO:0000313" key="8">
    <source>
        <dbReference type="EMBL" id="RGR52791.1"/>
    </source>
</evidence>
<dbReference type="EMBL" id="QRXG01000017">
    <property type="protein sequence ID" value="RGT80388.1"/>
    <property type="molecule type" value="Genomic_DNA"/>
</dbReference>
<name>A0A395UZ15_9FIRM</name>
<dbReference type="EC" id="2.1.1.72" evidence="1"/>
<sequence length="770" mass="86366">MAKSKRAESRCRYLVRDIAGQKGWDVRHPQKGGDFLEEQEIEDFFPDCGLDGTKPDFIVCKKSLPLVVVEAKNDIKKIDIAISEAMEYADSINKKGKYKIRIVVGVAGEEDHGYLFKSFFWNDKKWTPLTAKGYELTSFPSVYEVDGALVTNNGTTEVSIPQTSDYINTAIELSSILRSAKIEPSLRPKVLGAVITALYWGEIDLEDGKELESINDLVSAAIKSTDHFEENKKEQLIETLKLTVGDYNRLSNKISKIVFLLKKLNIKSILQTDTDFLGLLYEAFIRYGYDNNSLGIVFTPRHITKYCAELIDVTAKDKVIDIACGSGGFLVASFDRMMKTSKKFGIPSEIVRESLYGFDTNPTVWSLAALNMFFRGDGKSHIENVSCFEESSKENVKNKFTKALLNPPFSQDEEPERDFISLAMESLQTMGLMAVVVKSGIFADDDNALWRSEFLKKHSVLGMISLPGDLFYPTAVDTTIMIAQAHRPQMKSDKIFMAKIWNDGYKKLKGKRVEVEGSQLPEVLDLFKKFMKNKKVKSELVTIVSASQIMEVGAEFSPEQYLPQPELSEEEQNIFVENITKSILTASVCIEDIADEVLTNFPLSDDKLPELPYGKSDNIEKFFAVSGGKSSGESNYLAGTCPYVSSGDPQNSIVRLVNDVNGEVFENGAITVTCFGQACVQPWRFMARGNGGSAVRVLIPKYKMSYSEMAWFAAQINMQRWRFFYGRMAIQKRLKQLKLTAPSKKIEDGENSIAKKICELSGTFSNIMKE</sequence>
<keyword evidence="4" id="KW-0949">S-adenosyl-L-methionine</keyword>
<dbReference type="GO" id="GO:0032259">
    <property type="term" value="P:methylation"/>
    <property type="evidence" value="ECO:0007669"/>
    <property type="project" value="UniProtKB-KW"/>
</dbReference>
<dbReference type="PRINTS" id="PR00507">
    <property type="entry name" value="N12N6MTFRASE"/>
</dbReference>
<dbReference type="GO" id="GO:0003677">
    <property type="term" value="F:DNA binding"/>
    <property type="evidence" value="ECO:0007669"/>
    <property type="project" value="InterPro"/>
</dbReference>
<evidence type="ECO:0000256" key="5">
    <source>
        <dbReference type="ARBA" id="ARBA00022747"/>
    </source>
</evidence>
<reference evidence="10 11" key="1">
    <citation type="submission" date="2018-08" db="EMBL/GenBank/DDBJ databases">
        <title>A genome reference for cultivated species of the human gut microbiota.</title>
        <authorList>
            <person name="Zou Y."/>
            <person name="Xue W."/>
            <person name="Luo G."/>
        </authorList>
    </citation>
    <scope>NUCLEOTIDE SEQUENCE [LARGE SCALE GENOMIC DNA]</scope>
    <source>
        <strain evidence="9 11">AF18-16LB</strain>
        <strain evidence="8 10">AF25-15</strain>
    </source>
</reference>
<dbReference type="RefSeq" id="WP_118004294.1">
    <property type="nucleotide sequence ID" value="NZ_QRUJ01000018.1"/>
</dbReference>
<dbReference type="GO" id="GO:0009007">
    <property type="term" value="F:site-specific DNA-methyltransferase (adenine-specific) activity"/>
    <property type="evidence" value="ECO:0007669"/>
    <property type="project" value="UniProtKB-EC"/>
</dbReference>
<dbReference type="PANTHER" id="PTHR42933:SF3">
    <property type="entry name" value="TYPE I RESTRICTION ENZYME MJAVIII METHYLASE SUBUNIT"/>
    <property type="match status" value="1"/>
</dbReference>
<evidence type="ECO:0000256" key="6">
    <source>
        <dbReference type="ARBA" id="ARBA00047942"/>
    </source>
</evidence>
<comment type="caution">
    <text evidence="8">The sequence shown here is derived from an EMBL/GenBank/DDBJ whole genome shotgun (WGS) entry which is preliminary data.</text>
</comment>
<gene>
    <name evidence="9" type="ORF">DWX06_10410</name>
    <name evidence="8" type="ORF">DWY38_13225</name>
</gene>
<dbReference type="GO" id="GO:0008170">
    <property type="term" value="F:N-methyltransferase activity"/>
    <property type="evidence" value="ECO:0007669"/>
    <property type="project" value="InterPro"/>
</dbReference>
<evidence type="ECO:0000313" key="11">
    <source>
        <dbReference type="Proteomes" id="UP000284296"/>
    </source>
</evidence>
<evidence type="ECO:0000256" key="3">
    <source>
        <dbReference type="ARBA" id="ARBA00022679"/>
    </source>
</evidence>
<dbReference type="InterPro" id="IPR029063">
    <property type="entry name" value="SAM-dependent_MTases_sf"/>
</dbReference>
<dbReference type="EMBL" id="QRUJ01000018">
    <property type="protein sequence ID" value="RGR52791.1"/>
    <property type="molecule type" value="Genomic_DNA"/>
</dbReference>
<dbReference type="Proteomes" id="UP000284296">
    <property type="component" value="Unassembled WGS sequence"/>
</dbReference>
<accession>A0A395UZ15</accession>
<keyword evidence="2 8" id="KW-0489">Methyltransferase</keyword>
<dbReference type="SUPFAM" id="SSF53335">
    <property type="entry name" value="S-adenosyl-L-methionine-dependent methyltransferases"/>
    <property type="match status" value="1"/>
</dbReference>
<evidence type="ECO:0000313" key="9">
    <source>
        <dbReference type="EMBL" id="RGT80388.1"/>
    </source>
</evidence>
<dbReference type="Proteomes" id="UP000266066">
    <property type="component" value="Unassembled WGS sequence"/>
</dbReference>
<proteinExistence type="predicted"/>
<dbReference type="AlphaFoldDB" id="A0A395UZ15"/>
<evidence type="ECO:0000256" key="4">
    <source>
        <dbReference type="ARBA" id="ARBA00022691"/>
    </source>
</evidence>
<dbReference type="Pfam" id="PF02384">
    <property type="entry name" value="N6_Mtase"/>
    <property type="match status" value="1"/>
</dbReference>
<keyword evidence="3 8" id="KW-0808">Transferase</keyword>
<dbReference type="GO" id="GO:0009307">
    <property type="term" value="P:DNA restriction-modification system"/>
    <property type="evidence" value="ECO:0007669"/>
    <property type="project" value="UniProtKB-KW"/>
</dbReference>
<evidence type="ECO:0000256" key="2">
    <source>
        <dbReference type="ARBA" id="ARBA00022603"/>
    </source>
</evidence>
<evidence type="ECO:0000259" key="7">
    <source>
        <dbReference type="Pfam" id="PF02384"/>
    </source>
</evidence>
<feature type="domain" description="DNA methylase adenine-specific" evidence="7">
    <location>
        <begin position="273"/>
        <end position="569"/>
    </location>
</feature>
<comment type="catalytic activity">
    <reaction evidence="6">
        <text>a 2'-deoxyadenosine in DNA + S-adenosyl-L-methionine = an N(6)-methyl-2'-deoxyadenosine in DNA + S-adenosyl-L-homocysteine + H(+)</text>
        <dbReference type="Rhea" id="RHEA:15197"/>
        <dbReference type="Rhea" id="RHEA-COMP:12418"/>
        <dbReference type="Rhea" id="RHEA-COMP:12419"/>
        <dbReference type="ChEBI" id="CHEBI:15378"/>
        <dbReference type="ChEBI" id="CHEBI:57856"/>
        <dbReference type="ChEBI" id="CHEBI:59789"/>
        <dbReference type="ChEBI" id="CHEBI:90615"/>
        <dbReference type="ChEBI" id="CHEBI:90616"/>
        <dbReference type="EC" id="2.1.1.72"/>
    </reaction>
</comment>
<evidence type="ECO:0000313" key="10">
    <source>
        <dbReference type="Proteomes" id="UP000266066"/>
    </source>
</evidence>
<protein>
    <recommendedName>
        <fullName evidence="1">site-specific DNA-methyltransferase (adenine-specific)</fullName>
        <ecNumber evidence="1">2.1.1.72</ecNumber>
    </recommendedName>
</protein>
<dbReference type="Gene3D" id="3.40.50.150">
    <property type="entry name" value="Vaccinia Virus protein VP39"/>
    <property type="match status" value="1"/>
</dbReference>
<dbReference type="PANTHER" id="PTHR42933">
    <property type="entry name" value="SLR6095 PROTEIN"/>
    <property type="match status" value="1"/>
</dbReference>
<evidence type="ECO:0000256" key="1">
    <source>
        <dbReference type="ARBA" id="ARBA00011900"/>
    </source>
</evidence>
<dbReference type="InterPro" id="IPR003356">
    <property type="entry name" value="DNA_methylase_A-5"/>
</dbReference>
<keyword evidence="5" id="KW-0680">Restriction system</keyword>